<feature type="transmembrane region" description="Helical" evidence="1">
    <location>
        <begin position="171"/>
        <end position="190"/>
    </location>
</feature>
<sequence>MHDVRWLTLYLRSRRAPMALSLAAGCAVLMWLLALGNTQNGVVAPELIVLTVLLMVAGLTTTLTSPDYALDRTAALRWPVRRAGHLLTVLLIVVGLLAVTLVTPARFSPAWVVVRDAAGLLGMTALSATLLTPARSWFLPLGWTLFAVMFPQGEGALGRVLTWQSQAPGDTAALVTALVLALGGFAAYTLTGPSRRAVAEVGG</sequence>
<dbReference type="PROSITE" id="PS51257">
    <property type="entry name" value="PROKAR_LIPOPROTEIN"/>
    <property type="match status" value="1"/>
</dbReference>
<keyword evidence="1" id="KW-1133">Transmembrane helix</keyword>
<proteinExistence type="predicted"/>
<dbReference type="Proteomes" id="UP000624709">
    <property type="component" value="Unassembled WGS sequence"/>
</dbReference>
<gene>
    <name evidence="2" type="ORF">Apa02nite_084010</name>
</gene>
<keyword evidence="3" id="KW-1185">Reference proteome</keyword>
<organism evidence="2 3">
    <name type="scientific">Actinoplanes palleronii</name>
    <dbReference type="NCBI Taxonomy" id="113570"/>
    <lineage>
        <taxon>Bacteria</taxon>
        <taxon>Bacillati</taxon>
        <taxon>Actinomycetota</taxon>
        <taxon>Actinomycetes</taxon>
        <taxon>Micromonosporales</taxon>
        <taxon>Micromonosporaceae</taxon>
        <taxon>Actinoplanes</taxon>
    </lineage>
</organism>
<keyword evidence="1" id="KW-0472">Membrane</keyword>
<protein>
    <submittedName>
        <fullName evidence="2">Uncharacterized protein</fullName>
    </submittedName>
</protein>
<feature type="transmembrane region" description="Helical" evidence="1">
    <location>
        <begin position="16"/>
        <end position="35"/>
    </location>
</feature>
<comment type="caution">
    <text evidence="2">The sequence shown here is derived from an EMBL/GenBank/DDBJ whole genome shotgun (WGS) entry which is preliminary data.</text>
</comment>
<reference evidence="2 3" key="1">
    <citation type="submission" date="2021-01" db="EMBL/GenBank/DDBJ databases">
        <title>Whole genome shotgun sequence of Actinoplanes palleronii NBRC 14916.</title>
        <authorList>
            <person name="Komaki H."/>
            <person name="Tamura T."/>
        </authorList>
    </citation>
    <scope>NUCLEOTIDE SEQUENCE [LARGE SCALE GENOMIC DNA]</scope>
    <source>
        <strain evidence="2 3">NBRC 14916</strain>
    </source>
</reference>
<name>A0ABQ4BNN1_9ACTN</name>
<evidence type="ECO:0000313" key="2">
    <source>
        <dbReference type="EMBL" id="GIE72293.1"/>
    </source>
</evidence>
<evidence type="ECO:0000313" key="3">
    <source>
        <dbReference type="Proteomes" id="UP000624709"/>
    </source>
</evidence>
<dbReference type="EMBL" id="BOMS01000141">
    <property type="protein sequence ID" value="GIE72293.1"/>
    <property type="molecule type" value="Genomic_DNA"/>
</dbReference>
<feature type="transmembrane region" description="Helical" evidence="1">
    <location>
        <begin position="47"/>
        <end position="65"/>
    </location>
</feature>
<feature type="transmembrane region" description="Helical" evidence="1">
    <location>
        <begin position="85"/>
        <end position="105"/>
    </location>
</feature>
<accession>A0ABQ4BNN1</accession>
<evidence type="ECO:0000256" key="1">
    <source>
        <dbReference type="SAM" id="Phobius"/>
    </source>
</evidence>
<feature type="transmembrane region" description="Helical" evidence="1">
    <location>
        <begin position="117"/>
        <end position="138"/>
    </location>
</feature>
<keyword evidence="1" id="KW-0812">Transmembrane</keyword>